<dbReference type="InterPro" id="IPR010929">
    <property type="entry name" value="PDR_CDR_ABC"/>
</dbReference>
<accession>K5X4X2</accession>
<dbReference type="eggNOG" id="KOG0065">
    <property type="taxonomic scope" value="Eukaryota"/>
</dbReference>
<dbReference type="OMA" id="HAICAYM"/>
<feature type="transmembrane region" description="Helical" evidence="10">
    <location>
        <begin position="1326"/>
        <end position="1343"/>
    </location>
</feature>
<dbReference type="Pfam" id="PF19055">
    <property type="entry name" value="ABC2_membrane_7"/>
    <property type="match status" value="1"/>
</dbReference>
<evidence type="ECO:0000256" key="8">
    <source>
        <dbReference type="ARBA" id="ARBA00023136"/>
    </source>
</evidence>
<reference evidence="13" key="1">
    <citation type="journal article" date="2012" name="Proc. Natl. Acad. Sci. U.S.A.">
        <title>Genome sequence of the button mushroom Agaricus bisporus reveals mechanisms governing adaptation to a humic-rich ecological niche.</title>
        <authorList>
            <person name="Morin E."/>
            <person name="Kohler A."/>
            <person name="Baker A.R."/>
            <person name="Foulongne-Oriol M."/>
            <person name="Lombard V."/>
            <person name="Nagy L.G."/>
            <person name="Ohm R.A."/>
            <person name="Patyshakuliyeva A."/>
            <person name="Brun A."/>
            <person name="Aerts A.L."/>
            <person name="Bailey A.M."/>
            <person name="Billette C."/>
            <person name="Coutinho P.M."/>
            <person name="Deakin G."/>
            <person name="Doddapaneni H."/>
            <person name="Floudas D."/>
            <person name="Grimwood J."/>
            <person name="Hilden K."/>
            <person name="Kuees U."/>
            <person name="LaButti K.M."/>
            <person name="Lapidus A."/>
            <person name="Lindquist E.A."/>
            <person name="Lucas S.M."/>
            <person name="Murat C."/>
            <person name="Riley R.W."/>
            <person name="Salamov A.A."/>
            <person name="Schmutz J."/>
            <person name="Subramanian V."/>
            <person name="Woesten H.A.B."/>
            <person name="Xu J."/>
            <person name="Eastwood D.C."/>
            <person name="Foster G.D."/>
            <person name="Sonnenberg A.S."/>
            <person name="Cullen D."/>
            <person name="de Vries R.P."/>
            <person name="Lundell T."/>
            <person name="Hibbett D.S."/>
            <person name="Henrissat B."/>
            <person name="Burton K.S."/>
            <person name="Kerrigan R.W."/>
            <person name="Challen M.P."/>
            <person name="Grigoriev I.V."/>
            <person name="Martin F."/>
        </authorList>
    </citation>
    <scope>NUCLEOTIDE SEQUENCE [LARGE SCALE GENOMIC DNA]</scope>
    <source>
        <strain evidence="13">JB137-S8 / ATCC MYA-4627 / FGSC 10392</strain>
    </source>
</reference>
<feature type="transmembrane region" description="Helical" evidence="10">
    <location>
        <begin position="1273"/>
        <end position="1293"/>
    </location>
</feature>
<dbReference type="PANTHER" id="PTHR19241">
    <property type="entry name" value="ATP-BINDING CASSETTE TRANSPORTER"/>
    <property type="match status" value="1"/>
</dbReference>
<evidence type="ECO:0000256" key="4">
    <source>
        <dbReference type="ARBA" id="ARBA00022692"/>
    </source>
</evidence>
<dbReference type="InterPro" id="IPR034001">
    <property type="entry name" value="ABCG_PDR_1"/>
</dbReference>
<feature type="transmembrane region" description="Helical" evidence="10">
    <location>
        <begin position="1382"/>
        <end position="1401"/>
    </location>
</feature>
<feature type="transmembrane region" description="Helical" evidence="10">
    <location>
        <begin position="1507"/>
        <end position="1526"/>
    </location>
</feature>
<dbReference type="RefSeq" id="XP_007330934.1">
    <property type="nucleotide sequence ID" value="XM_007330872.1"/>
</dbReference>
<feature type="transmembrane region" description="Helical" evidence="10">
    <location>
        <begin position="659"/>
        <end position="680"/>
    </location>
</feature>
<feature type="transmembrane region" description="Helical" evidence="10">
    <location>
        <begin position="1355"/>
        <end position="1376"/>
    </location>
</feature>
<comment type="similarity">
    <text evidence="2">Belongs to the ABC transporter superfamily. ABCG family. PDR (TC 3.A.1.205) subfamily.</text>
</comment>
<comment type="subcellular location">
    <subcellularLocation>
        <location evidence="1">Membrane</location>
        <topology evidence="1">Multi-pass membrane protein</topology>
    </subcellularLocation>
</comment>
<dbReference type="STRING" id="597362.K5X4X2"/>
<evidence type="ECO:0000256" key="7">
    <source>
        <dbReference type="ARBA" id="ARBA00022989"/>
    </source>
</evidence>
<sequence>MHNEDSLAGQSPPWSSSLSPVGASRTTRYHQAGTSSSSKLSPNHALTNEGDEERLGTVCRAQSHVNIDYFDPRGVHGLSRALSHVSNGEPLPSEDEQEREEEATEETIQVGDQFDFERAVRTYLRKKDEAEIKTRQLGVLFQDLGVVGLGASASFQMTLGSIFNPLNLIRSIQSIRHPHLRNILTNFEGVVRPGEMLLVLGRPGSGCTTLLKMLANRRSEYHAVTGQVHYDSFSPSEIDKHFRGDVQYCPEDDILFPTLTVDETIRFAAKTRAPQPRIQEMTRKEYTRLITDVYLTIFGLKHAKNTLVGDAAIRGVSGGEKKRVSISETLATRSLITSWDNSTRGLDASTALEFARALRIATDLVRVSTIVSIYQAGESLYEMFDKVCVIYEGRMAYFGPASEARQYFIDMGYQPANRQTTPDFLVSVTDPDERTERRFGTSEESIREERRIPIPRTADEFAEYYENSEIRQQNLHDMEDYRRAYVDKEELAIQYRESSKAEHARHARTKVMSSLHSNAKTKLEVQTLESISHFDTDASADCDAPSNTDIEGKLLLANIDDSAVIIGTTFVRLTDATSGYFSRGGVLFFSVFAPSLFSMAEIPSLFAQRPIVLRHNQAAMYHPMVEALAMTLVDIPFTVITITVFAIIIYFVAGLQTSAWQFFTYYVFLVTIGLTMKAFFRALAAAFPGAAPAQAVAGVVILALSLYTGFQIPRPQMIGALKWITWINPVFYAFSSLMANEFRTLNGQCSSLVPSGPGYEGISLINQVCPIVGAEAGQSTVSGERYVSESFGYEFGQIWRNYAILCAWGIFFVFCLLVFTEYNTRASRSTPVVQFVNGSKDKDLNGPLVEAEASAAPSDPEKRVGSHRQHRGDIAREKAPEHEETTLVAKEGKVKEPLLKNPPPMTNTFTWQNLNYVISVGGGNRQKLLDDVSGFVSPGKLTALMGESGAGKTTLLNVLAERVDTGVITGDRFFNGHPLPSDFQAQTGYCQQMDTHEPTSSVREALRFSARLRQPSSVPVSEKDAYADRVLDMCGLGPFADAAIGSLGVEQKKRTTIGVELAAKPSLLLFLDEPTSGLDSQSAWAIVSFLRQLADTGQAILCTIHQPSAELFSAFDRLLLLRKGGQTVYFGDIGEDASSVIGYFEGEGGRVCKPGENPAEYILEVIGAGATAVADRDWHEAWLNSYEHEQLEEDINRIHTEGRKRPPVERSFHGSYATPWIFQAQILTRRQYTSYWRDPSYLLSKLMLNTIGGLFIGFTFFKSGTSIQQNQDKLFAIFMGTVLSAPLGGQVHVPYINTRDIYEIRERPSRMYHWSALTTAQLLCEIPWNIIGASIFFVCWYWTVGFATSRAAFTYFVYGVQFPLFWTTLALTVASASPNAEIAGLLYSFFFTFVLTFNGVLQPYRQLGWWRWMYHLSPYTYLISALLGQSVGRMDINCSPTELVSVDPPSGQQCGAFFQEFIRLSGGYITNPTALSSCFYCSARTTDEWMGPNFNIRYENHWRDFGIFWAYIVFNLLSVYLFTYLLRVQSHRWLAVLFKEKVAKAVRKVAK</sequence>
<evidence type="ECO:0000256" key="1">
    <source>
        <dbReference type="ARBA" id="ARBA00004141"/>
    </source>
</evidence>
<evidence type="ECO:0000256" key="3">
    <source>
        <dbReference type="ARBA" id="ARBA00022448"/>
    </source>
</evidence>
<feature type="transmembrane region" description="Helical" evidence="10">
    <location>
        <begin position="802"/>
        <end position="820"/>
    </location>
</feature>
<dbReference type="GO" id="GO:0016887">
    <property type="term" value="F:ATP hydrolysis activity"/>
    <property type="evidence" value="ECO:0007669"/>
    <property type="project" value="InterPro"/>
</dbReference>
<dbReference type="Gene3D" id="3.40.50.300">
    <property type="entry name" value="P-loop containing nucleotide triphosphate hydrolases"/>
    <property type="match status" value="2"/>
</dbReference>
<evidence type="ECO:0000256" key="2">
    <source>
        <dbReference type="ARBA" id="ARBA00006012"/>
    </source>
</evidence>
<feature type="transmembrane region" description="Helical" evidence="10">
    <location>
        <begin position="692"/>
        <end position="710"/>
    </location>
</feature>
<dbReference type="InterPro" id="IPR029481">
    <property type="entry name" value="ABC_trans_N"/>
</dbReference>
<dbReference type="InterPro" id="IPR003439">
    <property type="entry name" value="ABC_transporter-like_ATP-bd"/>
</dbReference>
<dbReference type="PROSITE" id="PS50893">
    <property type="entry name" value="ABC_TRANSPORTER_2"/>
    <property type="match status" value="2"/>
</dbReference>
<dbReference type="FunFam" id="3.40.50.300:FF:000054">
    <property type="entry name" value="ABC multidrug transporter atrF"/>
    <property type="match status" value="1"/>
</dbReference>
<dbReference type="InterPro" id="IPR003593">
    <property type="entry name" value="AAA+_ATPase"/>
</dbReference>
<protein>
    <recommendedName>
        <fullName evidence="11">ABC transporter domain-containing protein</fullName>
    </recommendedName>
</protein>
<feature type="transmembrane region" description="Helical" evidence="10">
    <location>
        <begin position="627"/>
        <end position="653"/>
    </location>
</feature>
<dbReference type="GeneID" id="18826993"/>
<gene>
    <name evidence="12" type="ORF">AGABI1DRAFT_129349</name>
</gene>
<dbReference type="EMBL" id="JH971392">
    <property type="protein sequence ID" value="EKM78223.1"/>
    <property type="molecule type" value="Genomic_DNA"/>
</dbReference>
<evidence type="ECO:0000256" key="5">
    <source>
        <dbReference type="ARBA" id="ARBA00022741"/>
    </source>
</evidence>
<dbReference type="GO" id="GO:0005524">
    <property type="term" value="F:ATP binding"/>
    <property type="evidence" value="ECO:0007669"/>
    <property type="project" value="UniProtKB-KW"/>
</dbReference>
<keyword evidence="13" id="KW-1185">Reference proteome</keyword>
<dbReference type="PROSITE" id="PS00211">
    <property type="entry name" value="ABC_TRANSPORTER_1"/>
    <property type="match status" value="1"/>
</dbReference>
<dbReference type="Pfam" id="PF01061">
    <property type="entry name" value="ABC2_membrane"/>
    <property type="match status" value="2"/>
</dbReference>
<dbReference type="InParanoid" id="K5X4X2"/>
<dbReference type="CDD" id="cd03232">
    <property type="entry name" value="ABCG_PDR_domain2"/>
    <property type="match status" value="1"/>
</dbReference>
<dbReference type="OrthoDB" id="245989at2759"/>
<feature type="compositionally biased region" description="Polar residues" evidence="9">
    <location>
        <begin position="8"/>
        <end position="19"/>
    </location>
</feature>
<name>K5X4X2_AGABU</name>
<feature type="region of interest" description="Disordered" evidence="9">
    <location>
        <begin position="1"/>
        <end position="54"/>
    </location>
</feature>
<dbReference type="FunCoup" id="K5X4X2">
    <property type="interactions" value="95"/>
</dbReference>
<dbReference type="Pfam" id="PF14510">
    <property type="entry name" value="ABC_trans_N"/>
    <property type="match status" value="1"/>
</dbReference>
<dbReference type="Pfam" id="PF06422">
    <property type="entry name" value="PDR_CDR"/>
    <property type="match status" value="2"/>
</dbReference>
<feature type="compositionally biased region" description="Acidic residues" evidence="9">
    <location>
        <begin position="92"/>
        <end position="105"/>
    </location>
</feature>
<feature type="region of interest" description="Disordered" evidence="9">
    <location>
        <begin position="83"/>
        <end position="105"/>
    </location>
</feature>
<feature type="compositionally biased region" description="Basic and acidic residues" evidence="9">
    <location>
        <begin position="871"/>
        <end position="885"/>
    </location>
</feature>
<proteinExistence type="inferred from homology"/>
<evidence type="ECO:0000256" key="6">
    <source>
        <dbReference type="ARBA" id="ARBA00022840"/>
    </source>
</evidence>
<dbReference type="Proteomes" id="UP000008493">
    <property type="component" value="Unassembled WGS sequence"/>
</dbReference>
<evidence type="ECO:0000313" key="12">
    <source>
        <dbReference type="EMBL" id="EKM78223.1"/>
    </source>
</evidence>
<keyword evidence="4 10" id="KW-0812">Transmembrane</keyword>
<dbReference type="InterPro" id="IPR034003">
    <property type="entry name" value="ABCG_PDR_2"/>
</dbReference>
<dbReference type="InterPro" id="IPR013525">
    <property type="entry name" value="ABC2_TM"/>
</dbReference>
<feature type="region of interest" description="Disordered" evidence="9">
    <location>
        <begin position="852"/>
        <end position="885"/>
    </location>
</feature>
<evidence type="ECO:0000256" key="9">
    <source>
        <dbReference type="SAM" id="MobiDB-lite"/>
    </source>
</evidence>
<keyword evidence="6" id="KW-0067">ATP-binding</keyword>
<dbReference type="HOGENOM" id="CLU_000604_35_0_1"/>
<dbReference type="InterPro" id="IPR017871">
    <property type="entry name" value="ABC_transporter-like_CS"/>
</dbReference>
<evidence type="ECO:0000259" key="11">
    <source>
        <dbReference type="PROSITE" id="PS50893"/>
    </source>
</evidence>
<organism evidence="12 13">
    <name type="scientific">Agaricus bisporus var. burnettii (strain JB137-S8 / ATCC MYA-4627 / FGSC 10392)</name>
    <name type="common">White button mushroom</name>
    <dbReference type="NCBI Taxonomy" id="597362"/>
    <lineage>
        <taxon>Eukaryota</taxon>
        <taxon>Fungi</taxon>
        <taxon>Dikarya</taxon>
        <taxon>Basidiomycota</taxon>
        <taxon>Agaricomycotina</taxon>
        <taxon>Agaricomycetes</taxon>
        <taxon>Agaricomycetidae</taxon>
        <taxon>Agaricales</taxon>
        <taxon>Agaricineae</taxon>
        <taxon>Agaricaceae</taxon>
        <taxon>Agaricus</taxon>
    </lineage>
</organism>
<keyword evidence="5" id="KW-0547">Nucleotide-binding</keyword>
<dbReference type="InterPro" id="IPR027417">
    <property type="entry name" value="P-loop_NTPase"/>
</dbReference>
<evidence type="ECO:0000313" key="13">
    <source>
        <dbReference type="Proteomes" id="UP000008493"/>
    </source>
</evidence>
<dbReference type="GO" id="GO:0140359">
    <property type="term" value="F:ABC-type transporter activity"/>
    <property type="evidence" value="ECO:0007669"/>
    <property type="project" value="InterPro"/>
</dbReference>
<keyword evidence="3" id="KW-0813">Transport</keyword>
<dbReference type="SUPFAM" id="SSF52540">
    <property type="entry name" value="P-loop containing nucleoside triphosphate hydrolases"/>
    <property type="match status" value="2"/>
</dbReference>
<dbReference type="CDD" id="cd03233">
    <property type="entry name" value="ABCG_PDR_domain1"/>
    <property type="match status" value="1"/>
</dbReference>
<feature type="compositionally biased region" description="Polar residues" evidence="9">
    <location>
        <begin position="32"/>
        <end position="46"/>
    </location>
</feature>
<keyword evidence="7 10" id="KW-1133">Transmembrane helix</keyword>
<dbReference type="InterPro" id="IPR043926">
    <property type="entry name" value="ABCG_dom"/>
</dbReference>
<keyword evidence="8 10" id="KW-0472">Membrane</keyword>
<dbReference type="Pfam" id="PF00005">
    <property type="entry name" value="ABC_tran"/>
    <property type="match status" value="2"/>
</dbReference>
<evidence type="ECO:0000256" key="10">
    <source>
        <dbReference type="SAM" id="Phobius"/>
    </source>
</evidence>
<dbReference type="KEGG" id="abp:AGABI1DRAFT129349"/>
<dbReference type="GO" id="GO:0016020">
    <property type="term" value="C:membrane"/>
    <property type="evidence" value="ECO:0007669"/>
    <property type="project" value="UniProtKB-SubCell"/>
</dbReference>
<feature type="transmembrane region" description="Helical" evidence="10">
    <location>
        <begin position="1241"/>
        <end position="1261"/>
    </location>
</feature>
<dbReference type="SMART" id="SM00382">
    <property type="entry name" value="AAA"/>
    <property type="match status" value="2"/>
</dbReference>
<feature type="domain" description="ABC transporter" evidence="11">
    <location>
        <begin position="909"/>
        <end position="1148"/>
    </location>
</feature>
<feature type="domain" description="ABC transporter" evidence="11">
    <location>
        <begin position="169"/>
        <end position="417"/>
    </location>
</feature>